<dbReference type="VEuPathDB" id="VectorBase:HLOH_056379"/>
<dbReference type="GO" id="GO:0004497">
    <property type="term" value="F:monooxygenase activity"/>
    <property type="evidence" value="ECO:0007669"/>
    <property type="project" value="UniProtKB-KW"/>
</dbReference>
<evidence type="ECO:0008006" key="5">
    <source>
        <dbReference type="Google" id="ProtNLM"/>
    </source>
</evidence>
<dbReference type="GO" id="GO:0005506">
    <property type="term" value="F:iron ion binding"/>
    <property type="evidence" value="ECO:0007669"/>
    <property type="project" value="InterPro"/>
</dbReference>
<evidence type="ECO:0000313" key="3">
    <source>
        <dbReference type="EMBL" id="KAH9383319.1"/>
    </source>
</evidence>
<dbReference type="EMBL" id="JABSTR010001040">
    <property type="protein sequence ID" value="KAH9383319.1"/>
    <property type="molecule type" value="Genomic_DNA"/>
</dbReference>
<keyword evidence="2" id="KW-0503">Monooxygenase</keyword>
<dbReference type="GO" id="GO:0020037">
    <property type="term" value="F:heme binding"/>
    <property type="evidence" value="ECO:0007669"/>
    <property type="project" value="InterPro"/>
</dbReference>
<dbReference type="AlphaFoldDB" id="A0A9J6GY30"/>
<proteinExistence type="inferred from homology"/>
<dbReference type="Gene3D" id="1.10.630.10">
    <property type="entry name" value="Cytochrome P450"/>
    <property type="match status" value="1"/>
</dbReference>
<evidence type="ECO:0000256" key="1">
    <source>
        <dbReference type="ARBA" id="ARBA00010617"/>
    </source>
</evidence>
<dbReference type="GO" id="GO:0016705">
    <property type="term" value="F:oxidoreductase activity, acting on paired donors, with incorporation or reduction of molecular oxygen"/>
    <property type="evidence" value="ECO:0007669"/>
    <property type="project" value="InterPro"/>
</dbReference>
<protein>
    <recommendedName>
        <fullName evidence="5">Cytochrome P450</fullName>
    </recommendedName>
</protein>
<gene>
    <name evidence="3" type="ORF">HPB48_024439</name>
</gene>
<keyword evidence="2" id="KW-0560">Oxidoreductase</keyword>
<organism evidence="3 4">
    <name type="scientific">Haemaphysalis longicornis</name>
    <name type="common">Bush tick</name>
    <dbReference type="NCBI Taxonomy" id="44386"/>
    <lineage>
        <taxon>Eukaryota</taxon>
        <taxon>Metazoa</taxon>
        <taxon>Ecdysozoa</taxon>
        <taxon>Arthropoda</taxon>
        <taxon>Chelicerata</taxon>
        <taxon>Arachnida</taxon>
        <taxon>Acari</taxon>
        <taxon>Parasitiformes</taxon>
        <taxon>Ixodida</taxon>
        <taxon>Ixodoidea</taxon>
        <taxon>Ixodidae</taxon>
        <taxon>Haemaphysalinae</taxon>
        <taxon>Haemaphysalis</taxon>
    </lineage>
</organism>
<evidence type="ECO:0000256" key="2">
    <source>
        <dbReference type="ARBA" id="ARBA00023033"/>
    </source>
</evidence>
<dbReference type="Pfam" id="PF00067">
    <property type="entry name" value="p450"/>
    <property type="match status" value="1"/>
</dbReference>
<dbReference type="InterPro" id="IPR036396">
    <property type="entry name" value="Cyt_P450_sf"/>
</dbReference>
<sequence>MLSQWRQKYGTKFGIYFGGEPFLVIGDPEMVHECFVKKSAIFLDRVTGFVDTEPFKSSLFQLNGKLEQWAASPSASERLFGIG</sequence>
<comment type="similarity">
    <text evidence="1">Belongs to the cytochrome P450 family.</text>
</comment>
<name>A0A9J6GY30_HAELO</name>
<comment type="caution">
    <text evidence="3">The sequence shown here is derived from an EMBL/GenBank/DDBJ whole genome shotgun (WGS) entry which is preliminary data.</text>
</comment>
<accession>A0A9J6GY30</accession>
<dbReference type="Proteomes" id="UP000821853">
    <property type="component" value="Unassembled WGS sequence"/>
</dbReference>
<reference evidence="3 4" key="1">
    <citation type="journal article" date="2020" name="Cell">
        <title>Large-Scale Comparative Analyses of Tick Genomes Elucidate Their Genetic Diversity and Vector Capacities.</title>
        <authorList>
            <consortium name="Tick Genome and Microbiome Consortium (TIGMIC)"/>
            <person name="Jia N."/>
            <person name="Wang J."/>
            <person name="Shi W."/>
            <person name="Du L."/>
            <person name="Sun Y."/>
            <person name="Zhan W."/>
            <person name="Jiang J.F."/>
            <person name="Wang Q."/>
            <person name="Zhang B."/>
            <person name="Ji P."/>
            <person name="Bell-Sakyi L."/>
            <person name="Cui X.M."/>
            <person name="Yuan T.T."/>
            <person name="Jiang B.G."/>
            <person name="Yang W.F."/>
            <person name="Lam T.T."/>
            <person name="Chang Q.C."/>
            <person name="Ding S.J."/>
            <person name="Wang X.J."/>
            <person name="Zhu J.G."/>
            <person name="Ruan X.D."/>
            <person name="Zhao L."/>
            <person name="Wei J.T."/>
            <person name="Ye R.Z."/>
            <person name="Que T.C."/>
            <person name="Du C.H."/>
            <person name="Zhou Y.H."/>
            <person name="Cheng J.X."/>
            <person name="Dai P.F."/>
            <person name="Guo W.B."/>
            <person name="Han X.H."/>
            <person name="Huang E.J."/>
            <person name="Li L.F."/>
            <person name="Wei W."/>
            <person name="Gao Y.C."/>
            <person name="Liu J.Z."/>
            <person name="Shao H.Z."/>
            <person name="Wang X."/>
            <person name="Wang C.C."/>
            <person name="Yang T.C."/>
            <person name="Huo Q.B."/>
            <person name="Li W."/>
            <person name="Chen H.Y."/>
            <person name="Chen S.E."/>
            <person name="Zhou L.G."/>
            <person name="Ni X.B."/>
            <person name="Tian J.H."/>
            <person name="Sheng Y."/>
            <person name="Liu T."/>
            <person name="Pan Y.S."/>
            <person name="Xia L.Y."/>
            <person name="Li J."/>
            <person name="Zhao F."/>
            <person name="Cao W.C."/>
        </authorList>
    </citation>
    <scope>NUCLEOTIDE SEQUENCE [LARGE SCALE GENOMIC DNA]</scope>
    <source>
        <strain evidence="3">HaeL-2018</strain>
    </source>
</reference>
<dbReference type="InterPro" id="IPR001128">
    <property type="entry name" value="Cyt_P450"/>
</dbReference>
<evidence type="ECO:0000313" key="4">
    <source>
        <dbReference type="Proteomes" id="UP000821853"/>
    </source>
</evidence>
<dbReference type="SUPFAM" id="SSF48264">
    <property type="entry name" value="Cytochrome P450"/>
    <property type="match status" value="1"/>
</dbReference>
<keyword evidence="4" id="KW-1185">Reference proteome</keyword>